<proteinExistence type="predicted"/>
<keyword evidence="1" id="KW-0560">Oxidoreductase</keyword>
<accession>A0A5J4WUH8</accession>
<dbReference type="GO" id="GO:0051287">
    <property type="term" value="F:NAD binding"/>
    <property type="evidence" value="ECO:0007669"/>
    <property type="project" value="InterPro"/>
</dbReference>
<protein>
    <recommendedName>
        <fullName evidence="3">D-isomer specific 2-hydroxyacid dehydrogenase NAD-binding domain-containing protein</fullName>
    </recommendedName>
</protein>
<evidence type="ECO:0000313" key="5">
    <source>
        <dbReference type="Proteomes" id="UP000324800"/>
    </source>
</evidence>
<reference evidence="4 5" key="1">
    <citation type="submission" date="2019-03" db="EMBL/GenBank/DDBJ databases">
        <title>Single cell metagenomics reveals metabolic interactions within the superorganism composed of flagellate Streblomastix strix and complex community of Bacteroidetes bacteria on its surface.</title>
        <authorList>
            <person name="Treitli S.C."/>
            <person name="Kolisko M."/>
            <person name="Husnik F."/>
            <person name="Keeling P."/>
            <person name="Hampl V."/>
        </authorList>
    </citation>
    <scope>NUCLEOTIDE SEQUENCE [LARGE SCALE GENOMIC DNA]</scope>
    <source>
        <strain evidence="4">ST1C</strain>
    </source>
</reference>
<evidence type="ECO:0000256" key="1">
    <source>
        <dbReference type="ARBA" id="ARBA00023002"/>
    </source>
</evidence>
<evidence type="ECO:0000259" key="3">
    <source>
        <dbReference type="Pfam" id="PF02826"/>
    </source>
</evidence>
<dbReference type="PANTHER" id="PTHR43333">
    <property type="entry name" value="2-HACID_DH_C DOMAIN-CONTAINING PROTEIN"/>
    <property type="match status" value="1"/>
</dbReference>
<dbReference type="GO" id="GO:0016491">
    <property type="term" value="F:oxidoreductase activity"/>
    <property type="evidence" value="ECO:0007669"/>
    <property type="project" value="UniProtKB-KW"/>
</dbReference>
<dbReference type="Proteomes" id="UP000324800">
    <property type="component" value="Unassembled WGS sequence"/>
</dbReference>
<evidence type="ECO:0000256" key="2">
    <source>
        <dbReference type="ARBA" id="ARBA00023027"/>
    </source>
</evidence>
<dbReference type="OrthoDB" id="298012at2759"/>
<organism evidence="4 5">
    <name type="scientific">Streblomastix strix</name>
    <dbReference type="NCBI Taxonomy" id="222440"/>
    <lineage>
        <taxon>Eukaryota</taxon>
        <taxon>Metamonada</taxon>
        <taxon>Preaxostyla</taxon>
        <taxon>Oxymonadida</taxon>
        <taxon>Streblomastigidae</taxon>
        <taxon>Streblomastix</taxon>
    </lineage>
</organism>
<dbReference type="PANTHER" id="PTHR43333:SF1">
    <property type="entry name" value="D-ISOMER SPECIFIC 2-HYDROXYACID DEHYDROGENASE NAD-BINDING DOMAIN-CONTAINING PROTEIN"/>
    <property type="match status" value="1"/>
</dbReference>
<name>A0A5J4WUH8_9EUKA</name>
<dbReference type="InterPro" id="IPR036291">
    <property type="entry name" value="NAD(P)-bd_dom_sf"/>
</dbReference>
<evidence type="ECO:0000313" key="4">
    <source>
        <dbReference type="EMBL" id="KAA6398628.1"/>
    </source>
</evidence>
<gene>
    <name evidence="4" type="ORF">EZS28_005848</name>
</gene>
<dbReference type="EMBL" id="SNRW01000915">
    <property type="protein sequence ID" value="KAA6398628.1"/>
    <property type="molecule type" value="Genomic_DNA"/>
</dbReference>
<sequence length="310" mass="35292">MPNESHVKFEEQLKQTHVLIGPPSLLQRLQNQSACPNLRWFLSLNSNADRLVQIAPHYKNTPPPFVTSRAVQFYGPQIAEYVIGATGMIGQDVAKRLHVMGVKLWGLYRRKRLEGEPLFTPQFEPKDVKQLLPQAAECYERMFYMDDPKKSRQSILKEFLSGVDVLLNALPSTPESDYLLGGGETDDKNQCHPLQYCKPNCIFINVGRASIISQSEIILALKNNWVQTIVLDVFEQEPLTSTNALLTSNFPVNRLILTPHISGCLKIDPIFEQLLAENLQLYAKGMVVEKTTGKPWIPNLYYMMNWKQGY</sequence>
<keyword evidence="2" id="KW-0520">NAD</keyword>
<comment type="caution">
    <text evidence="4">The sequence shown here is derived from an EMBL/GenBank/DDBJ whole genome shotgun (WGS) entry which is preliminary data.</text>
</comment>
<feature type="domain" description="D-isomer specific 2-hydroxyacid dehydrogenase NAD-binding" evidence="3">
    <location>
        <begin position="152"/>
        <end position="262"/>
    </location>
</feature>
<dbReference type="AlphaFoldDB" id="A0A5J4WUH8"/>
<dbReference type="InterPro" id="IPR006140">
    <property type="entry name" value="D-isomer_DH_NAD-bd"/>
</dbReference>
<dbReference type="Gene3D" id="3.40.50.720">
    <property type="entry name" value="NAD(P)-binding Rossmann-like Domain"/>
    <property type="match status" value="3"/>
</dbReference>
<dbReference type="Pfam" id="PF02826">
    <property type="entry name" value="2-Hacid_dh_C"/>
    <property type="match status" value="1"/>
</dbReference>
<dbReference type="SUPFAM" id="SSF51735">
    <property type="entry name" value="NAD(P)-binding Rossmann-fold domains"/>
    <property type="match status" value="1"/>
</dbReference>